<protein>
    <submittedName>
        <fullName evidence="2">Amidase</fullName>
    </submittedName>
</protein>
<dbReference type="PANTHER" id="PTHR43372:SF4">
    <property type="entry name" value="FATTY-ACID AMIDE HYDROLASE 2"/>
    <property type="match status" value="1"/>
</dbReference>
<dbReference type="InterPro" id="IPR036928">
    <property type="entry name" value="AS_sf"/>
</dbReference>
<gene>
    <name evidence="2" type="ORF">SFMTTN_1037</name>
</gene>
<dbReference type="Proteomes" id="UP000286806">
    <property type="component" value="Unassembled WGS sequence"/>
</dbReference>
<dbReference type="PANTHER" id="PTHR43372">
    <property type="entry name" value="FATTY-ACID AMIDE HYDROLASE"/>
    <property type="match status" value="1"/>
</dbReference>
<dbReference type="InterPro" id="IPR052739">
    <property type="entry name" value="FAAH2"/>
</dbReference>
<dbReference type="AlphaFoldDB" id="A0A401JCG4"/>
<evidence type="ECO:0000313" key="2">
    <source>
        <dbReference type="EMBL" id="GBL45230.1"/>
    </source>
</evidence>
<comment type="caution">
    <text evidence="2">The sequence shown here is derived from an EMBL/GenBank/DDBJ whole genome shotgun (WGS) entry which is preliminary data.</text>
</comment>
<dbReference type="Pfam" id="PF01425">
    <property type="entry name" value="Amidase"/>
    <property type="match status" value="1"/>
</dbReference>
<dbReference type="EMBL" id="BGOW01000007">
    <property type="protein sequence ID" value="GBL45230.1"/>
    <property type="molecule type" value="Genomic_DNA"/>
</dbReference>
<dbReference type="SUPFAM" id="SSF75304">
    <property type="entry name" value="Amidase signature (AS) enzymes"/>
    <property type="match status" value="1"/>
</dbReference>
<proteinExistence type="predicted"/>
<evidence type="ECO:0000259" key="1">
    <source>
        <dbReference type="Pfam" id="PF01425"/>
    </source>
</evidence>
<name>A0A401JCG4_9PROT</name>
<sequence>MQACSADATEWGQPPRLAAIQTPVWDLADDVQKAMFKKNVAQLAEAGAVVHWIELPNSFDRALDVLRTILFAEGAQIYAPLQAQYPGKTSKPLDFLIETGLKVSAVQYLEALKAAEEMRAQLADLFGRFDGIVTPPATGEAPKTLSDTGDASFCGIWTLMGVPAISFPVGHGPNGLPLGLQVVGPYLNDSKTLKVAAWCNQQIGYNAGFPLG</sequence>
<keyword evidence="3" id="KW-1185">Reference proteome</keyword>
<accession>A0A401JCG4</accession>
<dbReference type="InterPro" id="IPR023631">
    <property type="entry name" value="Amidase_dom"/>
</dbReference>
<reference evidence="2 3" key="1">
    <citation type="journal article" date="2019" name="Front. Microbiol.">
        <title>Genomes of Neutrophilic Sulfur-Oxidizing Chemolithoautotrophs Representing 9 Proteobacterial Species From 8 Genera.</title>
        <authorList>
            <person name="Watanabe T."/>
            <person name="Kojima H."/>
            <person name="Umezawa K."/>
            <person name="Hori C."/>
            <person name="Takasuka T.E."/>
            <person name="Kato Y."/>
            <person name="Fukui M."/>
        </authorList>
    </citation>
    <scope>NUCLEOTIDE SEQUENCE [LARGE SCALE GENOMIC DNA]</scope>
    <source>
        <strain evidence="2 3">TTN</strain>
    </source>
</reference>
<organism evidence="2 3">
    <name type="scientific">Sulfuriferula multivorans</name>
    <dbReference type="NCBI Taxonomy" id="1559896"/>
    <lineage>
        <taxon>Bacteria</taxon>
        <taxon>Pseudomonadati</taxon>
        <taxon>Pseudomonadota</taxon>
        <taxon>Betaproteobacteria</taxon>
        <taxon>Nitrosomonadales</taxon>
        <taxon>Sulfuricellaceae</taxon>
        <taxon>Sulfuriferula</taxon>
    </lineage>
</organism>
<evidence type="ECO:0000313" key="3">
    <source>
        <dbReference type="Proteomes" id="UP000286806"/>
    </source>
</evidence>
<dbReference type="Gene3D" id="3.90.1300.10">
    <property type="entry name" value="Amidase signature (AS) domain"/>
    <property type="match status" value="1"/>
</dbReference>
<dbReference type="GO" id="GO:0012505">
    <property type="term" value="C:endomembrane system"/>
    <property type="evidence" value="ECO:0007669"/>
    <property type="project" value="TreeGrafter"/>
</dbReference>
<feature type="domain" description="Amidase" evidence="1">
    <location>
        <begin position="13"/>
        <end position="193"/>
    </location>
</feature>